<protein>
    <submittedName>
        <fullName evidence="2">Uncharacterized protein</fullName>
    </submittedName>
</protein>
<gene>
    <name evidence="2" type="ORF">LEMA_P084370.1</name>
</gene>
<dbReference type="InParanoid" id="E5A6F3"/>
<accession>E5A6F3</accession>
<dbReference type="HOGENOM" id="CLU_1151963_0_0_1"/>
<keyword evidence="3" id="KW-1185">Reference proteome</keyword>
<dbReference type="VEuPathDB" id="FungiDB:LEMA_P084370.1"/>
<reference evidence="3" key="1">
    <citation type="journal article" date="2011" name="Nat. Commun.">
        <title>Effector diversification within compartments of the Leptosphaeria maculans genome affected by Repeat-Induced Point mutations.</title>
        <authorList>
            <person name="Rouxel T."/>
            <person name="Grandaubert J."/>
            <person name="Hane J.K."/>
            <person name="Hoede C."/>
            <person name="van de Wouw A.P."/>
            <person name="Couloux A."/>
            <person name="Dominguez V."/>
            <person name="Anthouard V."/>
            <person name="Bally P."/>
            <person name="Bourras S."/>
            <person name="Cozijnsen A.J."/>
            <person name="Ciuffetti L.M."/>
            <person name="Degrave A."/>
            <person name="Dilmaghani A."/>
            <person name="Duret L."/>
            <person name="Fudal I."/>
            <person name="Goodwin S.B."/>
            <person name="Gout L."/>
            <person name="Glaser N."/>
            <person name="Linglin J."/>
            <person name="Kema G.H.J."/>
            <person name="Lapalu N."/>
            <person name="Lawrence C.B."/>
            <person name="May K."/>
            <person name="Meyer M."/>
            <person name="Ollivier B."/>
            <person name="Poulain J."/>
            <person name="Schoch C.L."/>
            <person name="Simon A."/>
            <person name="Spatafora J.W."/>
            <person name="Stachowiak A."/>
            <person name="Turgeon B.G."/>
            <person name="Tyler B.M."/>
            <person name="Vincent D."/>
            <person name="Weissenbach J."/>
            <person name="Amselem J."/>
            <person name="Quesneville H."/>
            <person name="Oliver R.P."/>
            <person name="Wincker P."/>
            <person name="Balesdent M.-H."/>
            <person name="Howlett B.J."/>
        </authorList>
    </citation>
    <scope>NUCLEOTIDE SEQUENCE [LARGE SCALE GENOMIC DNA]</scope>
    <source>
        <strain evidence="3">JN3 / isolate v23.1.3 / race Av1-4-5-6-7-8</strain>
    </source>
</reference>
<feature type="region of interest" description="Disordered" evidence="1">
    <location>
        <begin position="203"/>
        <end position="241"/>
    </location>
</feature>
<dbReference type="Proteomes" id="UP000002668">
    <property type="component" value="Genome"/>
</dbReference>
<proteinExistence type="predicted"/>
<evidence type="ECO:0000313" key="3">
    <source>
        <dbReference type="Proteomes" id="UP000002668"/>
    </source>
</evidence>
<sequence length="241" mass="26335">MQSQPPCILCGAPRAAPLSKKGQLVLLNQIPSSASSGYRSLFGQACLRREAPASAACVIVRHMQPGFKQPGKAFGARALHDASFWEIPMPFTQLSRATTGTCQLILVSRHCGRRTCLGPRENNLRAGKAKQTFFFDEPSDIYESDFALGMLTYEACSRSSDQADYPLRRLTDLQPIPSGPGGWLSSYLVKGDETTHRKIAVGTRAHFDESHDGDAESPSKDSVIRHKCTTRDWDAPARGPA</sequence>
<organism evidence="2 3">
    <name type="scientific">Leptosphaeria maculans (strain JN3 / isolate v23.1.3 / race Av1-4-5-6-7-8)</name>
    <name type="common">Blackleg fungus</name>
    <name type="synonym">Phoma lingam</name>
    <dbReference type="NCBI Taxonomy" id="985895"/>
    <lineage>
        <taxon>Eukaryota</taxon>
        <taxon>Fungi</taxon>
        <taxon>Dikarya</taxon>
        <taxon>Ascomycota</taxon>
        <taxon>Pezizomycotina</taxon>
        <taxon>Dothideomycetes</taxon>
        <taxon>Pleosporomycetidae</taxon>
        <taxon>Pleosporales</taxon>
        <taxon>Pleosporineae</taxon>
        <taxon>Leptosphaeriaceae</taxon>
        <taxon>Plenodomus</taxon>
        <taxon>Plenodomus lingam/Leptosphaeria maculans species complex</taxon>
    </lineage>
</organism>
<dbReference type="EMBL" id="FP929135">
    <property type="protein sequence ID" value="CBX99198.1"/>
    <property type="molecule type" value="Genomic_DNA"/>
</dbReference>
<dbReference type="AlphaFoldDB" id="E5A6F3"/>
<name>E5A6F3_LEPMJ</name>
<feature type="compositionally biased region" description="Basic and acidic residues" evidence="1">
    <location>
        <begin position="205"/>
        <end position="235"/>
    </location>
</feature>
<evidence type="ECO:0000256" key="1">
    <source>
        <dbReference type="SAM" id="MobiDB-lite"/>
    </source>
</evidence>
<evidence type="ECO:0000313" key="2">
    <source>
        <dbReference type="EMBL" id="CBX99198.1"/>
    </source>
</evidence>